<evidence type="ECO:0008006" key="4">
    <source>
        <dbReference type="Google" id="ProtNLM"/>
    </source>
</evidence>
<dbReference type="EMBL" id="JBCEVZ010000022">
    <property type="protein sequence ID" value="MEL5994751.1"/>
    <property type="molecule type" value="Genomic_DNA"/>
</dbReference>
<dbReference type="RefSeq" id="WP_342298101.1">
    <property type="nucleotide sequence ID" value="NZ_JBCEVZ010000022.1"/>
</dbReference>
<reference evidence="2 3" key="1">
    <citation type="journal article" date="2018" name="Arch. Microbiol.">
        <title>Hymenobacter segetis sp. nov., isolated from soil.</title>
        <authorList>
            <person name="Ten L.N."/>
            <person name="Lim S.J."/>
            <person name="Kim B.O."/>
            <person name="Kang I.K."/>
            <person name="Jung H.Y."/>
        </authorList>
    </citation>
    <scope>NUCLEOTIDE SEQUENCE [LARGE SCALE GENOMIC DNA]</scope>
    <source>
        <strain evidence="2 3">S7-3-11</strain>
    </source>
</reference>
<keyword evidence="3" id="KW-1185">Reference proteome</keyword>
<dbReference type="Proteomes" id="UP001479606">
    <property type="component" value="Unassembled WGS sequence"/>
</dbReference>
<proteinExistence type="predicted"/>
<evidence type="ECO:0000256" key="1">
    <source>
        <dbReference type="SAM" id="MobiDB-lite"/>
    </source>
</evidence>
<name>A0ABU9LWJ3_9BACT</name>
<feature type="region of interest" description="Disordered" evidence="1">
    <location>
        <begin position="84"/>
        <end position="116"/>
    </location>
</feature>
<evidence type="ECO:0000313" key="2">
    <source>
        <dbReference type="EMBL" id="MEL5994751.1"/>
    </source>
</evidence>
<accession>A0ABU9LWJ3</accession>
<organism evidence="2 3">
    <name type="scientific">Hymenobacter segetis</name>
    <dbReference type="NCBI Taxonomy" id="2025509"/>
    <lineage>
        <taxon>Bacteria</taxon>
        <taxon>Pseudomonadati</taxon>
        <taxon>Bacteroidota</taxon>
        <taxon>Cytophagia</taxon>
        <taxon>Cytophagales</taxon>
        <taxon>Hymenobacteraceae</taxon>
        <taxon>Hymenobacter</taxon>
    </lineage>
</organism>
<feature type="compositionally biased region" description="Basic residues" evidence="1">
    <location>
        <begin position="101"/>
        <end position="116"/>
    </location>
</feature>
<evidence type="ECO:0000313" key="3">
    <source>
        <dbReference type="Proteomes" id="UP001479606"/>
    </source>
</evidence>
<sequence>MAFPLQFLLETVLPQLLMGKDKKKHSKKDKASEDILDAVALSLKKFRKVTKEISRLSTGQKVVGSLVLAAAGLVYLATRETDDAPNEHATPALLNEANAPSHHRKASRHHQHFSEE</sequence>
<gene>
    <name evidence="2" type="ORF">AAFH49_11080</name>
</gene>
<protein>
    <recommendedName>
        <fullName evidence="4">YtxH domain-containing protein</fullName>
    </recommendedName>
</protein>
<comment type="caution">
    <text evidence="2">The sequence shown here is derived from an EMBL/GenBank/DDBJ whole genome shotgun (WGS) entry which is preliminary data.</text>
</comment>